<dbReference type="GO" id="GO:0032259">
    <property type="term" value="P:methylation"/>
    <property type="evidence" value="ECO:0007669"/>
    <property type="project" value="UniProtKB-KW"/>
</dbReference>
<dbReference type="Gene3D" id="3.40.50.150">
    <property type="entry name" value="Vaccinia Virus protein VP39"/>
    <property type="match status" value="1"/>
</dbReference>
<gene>
    <name evidence="1" type="ORF">N0B51_08400</name>
</gene>
<dbReference type="PANTHER" id="PTHR43861">
    <property type="entry name" value="TRANS-ACONITATE 2-METHYLTRANSFERASE-RELATED"/>
    <property type="match status" value="1"/>
</dbReference>
<evidence type="ECO:0000313" key="1">
    <source>
        <dbReference type="EMBL" id="MCT2558999.1"/>
    </source>
</evidence>
<sequence>MTHNSRRCRICGGPRLGETVAVREMMFGTRERFAYFFCGDCGTFQIADFPDDMARFYSGGSYYSFNNRTRSPAWKRLLTRLAAAGMVGRPERYPAGTSIIDRIRRGAEPWIAQVPGLRRDSRVLDVGCGEGARLDRLGELGFTRLTGVDPYLPADKAGTNAEGITLVRGELADVAGRFDLITMHHSLEHFPDPLAMLSTAREMLAPGGRIFVRIPLMQRAVWDRYGADWSQIDAPRHFYLFTPRAFRGLAERAGLSTQSAGCDGLGWSQAWSLGYARDVPMHLPDGSANRPPLSAAEIADCDRLAAELNAVGDGDQGWFVLRPAA</sequence>
<dbReference type="CDD" id="cd02440">
    <property type="entry name" value="AdoMet_MTases"/>
    <property type="match status" value="1"/>
</dbReference>
<evidence type="ECO:0000313" key="2">
    <source>
        <dbReference type="Proteomes" id="UP001142648"/>
    </source>
</evidence>
<keyword evidence="1" id="KW-0489">Methyltransferase</keyword>
<keyword evidence="2" id="KW-1185">Reference proteome</keyword>
<proteinExistence type="predicted"/>
<dbReference type="EMBL" id="JAOAMV010000004">
    <property type="protein sequence ID" value="MCT2558999.1"/>
    <property type="molecule type" value="Genomic_DNA"/>
</dbReference>
<dbReference type="AlphaFoldDB" id="A0A9X2W2D2"/>
<accession>A0A9X2W2D2</accession>
<keyword evidence="1" id="KW-0808">Transferase</keyword>
<protein>
    <submittedName>
        <fullName evidence="1">Class I SAM-dependent methyltransferase</fullName>
    </submittedName>
</protein>
<dbReference type="InterPro" id="IPR029063">
    <property type="entry name" value="SAM-dependent_MTases_sf"/>
</dbReference>
<dbReference type="Proteomes" id="UP001142648">
    <property type="component" value="Unassembled WGS sequence"/>
</dbReference>
<organism evidence="1 2">
    <name type="scientific">Tsuneonella litorea</name>
    <dbReference type="NCBI Taxonomy" id="2976475"/>
    <lineage>
        <taxon>Bacteria</taxon>
        <taxon>Pseudomonadati</taxon>
        <taxon>Pseudomonadota</taxon>
        <taxon>Alphaproteobacteria</taxon>
        <taxon>Sphingomonadales</taxon>
        <taxon>Erythrobacteraceae</taxon>
        <taxon>Tsuneonella</taxon>
    </lineage>
</organism>
<comment type="caution">
    <text evidence="1">The sequence shown here is derived from an EMBL/GenBank/DDBJ whole genome shotgun (WGS) entry which is preliminary data.</text>
</comment>
<reference evidence="1" key="1">
    <citation type="submission" date="2022-09" db="EMBL/GenBank/DDBJ databases">
        <title>The genome sequence of Tsuneonella sp. YG55.</title>
        <authorList>
            <person name="Liu Y."/>
        </authorList>
    </citation>
    <scope>NUCLEOTIDE SEQUENCE</scope>
    <source>
        <strain evidence="1">YG55</strain>
    </source>
</reference>
<name>A0A9X2W2D2_9SPHN</name>
<dbReference type="GO" id="GO:0008168">
    <property type="term" value="F:methyltransferase activity"/>
    <property type="evidence" value="ECO:0007669"/>
    <property type="project" value="UniProtKB-KW"/>
</dbReference>
<dbReference type="Pfam" id="PF13489">
    <property type="entry name" value="Methyltransf_23"/>
    <property type="match status" value="1"/>
</dbReference>
<dbReference type="SUPFAM" id="SSF53335">
    <property type="entry name" value="S-adenosyl-L-methionine-dependent methyltransferases"/>
    <property type="match status" value="1"/>
</dbReference>